<evidence type="ECO:0000256" key="1">
    <source>
        <dbReference type="SAM" id="MobiDB-lite"/>
    </source>
</evidence>
<gene>
    <name evidence="2" type="ORF">SAMN05216276_101671</name>
</gene>
<feature type="compositionally biased region" description="Low complexity" evidence="1">
    <location>
        <begin position="89"/>
        <end position="99"/>
    </location>
</feature>
<dbReference type="Proteomes" id="UP000198282">
    <property type="component" value="Unassembled WGS sequence"/>
</dbReference>
<feature type="compositionally biased region" description="Low complexity" evidence="1">
    <location>
        <begin position="119"/>
        <end position="128"/>
    </location>
</feature>
<reference evidence="2 3" key="1">
    <citation type="submission" date="2017-06" db="EMBL/GenBank/DDBJ databases">
        <authorList>
            <person name="Kim H.J."/>
            <person name="Triplett B.A."/>
        </authorList>
    </citation>
    <scope>NUCLEOTIDE SEQUENCE [LARGE SCALE GENOMIC DNA]</scope>
    <source>
        <strain evidence="2 3">CGMCC 4.2132</strain>
    </source>
</reference>
<evidence type="ECO:0000313" key="2">
    <source>
        <dbReference type="EMBL" id="SNS79359.1"/>
    </source>
</evidence>
<accession>A0A239HD82</accession>
<dbReference type="EMBL" id="FZOD01000016">
    <property type="protein sequence ID" value="SNS79359.1"/>
    <property type="molecule type" value="Genomic_DNA"/>
</dbReference>
<evidence type="ECO:0000313" key="3">
    <source>
        <dbReference type="Proteomes" id="UP000198282"/>
    </source>
</evidence>
<feature type="region of interest" description="Disordered" evidence="1">
    <location>
        <begin position="1"/>
        <end position="166"/>
    </location>
</feature>
<keyword evidence="3" id="KW-1185">Reference proteome</keyword>
<feature type="compositionally biased region" description="Pro residues" evidence="1">
    <location>
        <begin position="1"/>
        <end position="10"/>
    </location>
</feature>
<sequence length="166" mass="16438">MEDIPKPPGFDPSQGDPGTAGNVDPPKLNGLDEDALGKNALNDPLKTELSGYDPKLAGLDAPSNTFKTPEMSDLRSPGAEGVSTGGRTGTSTGSGFSGANPGGVAGQGAGLGGRGLGSSGMPMMPLSPMGGGAGGEGDKDRERSTWLTEDEGVWGGDGDVAPPVIE</sequence>
<organism evidence="2 3">
    <name type="scientific">Streptosporangium subroseum</name>
    <dbReference type="NCBI Taxonomy" id="106412"/>
    <lineage>
        <taxon>Bacteria</taxon>
        <taxon>Bacillati</taxon>
        <taxon>Actinomycetota</taxon>
        <taxon>Actinomycetes</taxon>
        <taxon>Streptosporangiales</taxon>
        <taxon>Streptosporangiaceae</taxon>
        <taxon>Streptosporangium</taxon>
    </lineage>
</organism>
<dbReference type="AlphaFoldDB" id="A0A239HD82"/>
<name>A0A239HD82_9ACTN</name>
<feature type="compositionally biased region" description="Gly residues" evidence="1">
    <location>
        <begin position="100"/>
        <end position="118"/>
    </location>
</feature>
<proteinExistence type="predicted"/>
<protein>
    <submittedName>
        <fullName evidence="2">Uncharacterized protein</fullName>
    </submittedName>
</protein>